<reference evidence="1" key="1">
    <citation type="submission" date="2016-07" db="EMBL/GenBank/DDBJ databases">
        <authorList>
            <person name="Bretaudeau A."/>
        </authorList>
    </citation>
    <scope>NUCLEOTIDE SEQUENCE</scope>
    <source>
        <strain evidence="1">Rice</strain>
        <tissue evidence="1">Whole body</tissue>
    </source>
</reference>
<name>A0A2H1WXB9_SPOFR</name>
<organism evidence="1">
    <name type="scientific">Spodoptera frugiperda</name>
    <name type="common">Fall armyworm</name>
    <dbReference type="NCBI Taxonomy" id="7108"/>
    <lineage>
        <taxon>Eukaryota</taxon>
        <taxon>Metazoa</taxon>
        <taxon>Ecdysozoa</taxon>
        <taxon>Arthropoda</taxon>
        <taxon>Hexapoda</taxon>
        <taxon>Insecta</taxon>
        <taxon>Pterygota</taxon>
        <taxon>Neoptera</taxon>
        <taxon>Endopterygota</taxon>
        <taxon>Lepidoptera</taxon>
        <taxon>Glossata</taxon>
        <taxon>Ditrysia</taxon>
        <taxon>Noctuoidea</taxon>
        <taxon>Noctuidae</taxon>
        <taxon>Amphipyrinae</taxon>
        <taxon>Spodoptera</taxon>
    </lineage>
</organism>
<accession>A0A2H1WXB9</accession>
<dbReference type="AlphaFoldDB" id="A0A2H1WXB9"/>
<dbReference type="EMBL" id="ODYU01011725">
    <property type="protein sequence ID" value="SOQ57637.1"/>
    <property type="molecule type" value="Genomic_DNA"/>
</dbReference>
<evidence type="ECO:0000313" key="1">
    <source>
        <dbReference type="EMBL" id="SOQ57637.1"/>
    </source>
</evidence>
<protein>
    <submittedName>
        <fullName evidence="1">SFRICE_022747</fullName>
    </submittedName>
</protein>
<gene>
    <name evidence="1" type="ORF">SFRICE_022747</name>
</gene>
<sequence>MRDDDEICKGAAREGFLKFPREREKRESLIMHRKSPAEAKSEDYLQIRSKTIILGLPSAAELDRDVHPNCLYHTFGTTYSVPESSSEAICSFQSVDSYEEERARNPIVRSNRTFSNGPRLGLALDCKYDQVAGYWGSSVSKSRSKNGVVFNKDQSLIVPSIKQGEDTVME</sequence>
<proteinExistence type="predicted"/>